<sequence>MQKVLGQHGGDKHTTVKNGGFSLMGGQEHCEVRGCVGGMWPRGEQDMAAETIPPPSSTRQGRCGPRVSRKHEGWCLHLDTLLRERLHGVAWEAKASPGTPATCCSIFLYLAMPHVKEKEENISI</sequence>
<evidence type="ECO:0000313" key="2">
    <source>
        <dbReference type="EMBL" id="MPD04544.1"/>
    </source>
</evidence>
<reference evidence="2 3" key="1">
    <citation type="submission" date="2019-05" db="EMBL/GenBank/DDBJ databases">
        <title>Another draft genome of Portunus trituberculatus and its Hox gene families provides insights of decapod evolution.</title>
        <authorList>
            <person name="Jeong J.-H."/>
            <person name="Song I."/>
            <person name="Kim S."/>
            <person name="Choi T."/>
            <person name="Kim D."/>
            <person name="Ryu S."/>
            <person name="Kim W."/>
        </authorList>
    </citation>
    <scope>NUCLEOTIDE SEQUENCE [LARGE SCALE GENOMIC DNA]</scope>
    <source>
        <tissue evidence="2">Muscle</tissue>
    </source>
</reference>
<dbReference type="EMBL" id="VSRR010141550">
    <property type="protein sequence ID" value="MPD04544.1"/>
    <property type="molecule type" value="Genomic_DNA"/>
</dbReference>
<dbReference type="AlphaFoldDB" id="A0A5B7KCU1"/>
<feature type="region of interest" description="Disordered" evidence="1">
    <location>
        <begin position="46"/>
        <end position="68"/>
    </location>
</feature>
<keyword evidence="3" id="KW-1185">Reference proteome</keyword>
<proteinExistence type="predicted"/>
<comment type="caution">
    <text evidence="2">The sequence shown here is derived from an EMBL/GenBank/DDBJ whole genome shotgun (WGS) entry which is preliminary data.</text>
</comment>
<name>A0A5B7KCU1_PORTR</name>
<protein>
    <submittedName>
        <fullName evidence="2">Uncharacterized protein</fullName>
    </submittedName>
</protein>
<evidence type="ECO:0000313" key="3">
    <source>
        <dbReference type="Proteomes" id="UP000324222"/>
    </source>
</evidence>
<evidence type="ECO:0000256" key="1">
    <source>
        <dbReference type="SAM" id="MobiDB-lite"/>
    </source>
</evidence>
<gene>
    <name evidence="2" type="ORF">E2C01_100238</name>
</gene>
<organism evidence="2 3">
    <name type="scientific">Portunus trituberculatus</name>
    <name type="common">Swimming crab</name>
    <name type="synonym">Neptunus trituberculatus</name>
    <dbReference type="NCBI Taxonomy" id="210409"/>
    <lineage>
        <taxon>Eukaryota</taxon>
        <taxon>Metazoa</taxon>
        <taxon>Ecdysozoa</taxon>
        <taxon>Arthropoda</taxon>
        <taxon>Crustacea</taxon>
        <taxon>Multicrustacea</taxon>
        <taxon>Malacostraca</taxon>
        <taxon>Eumalacostraca</taxon>
        <taxon>Eucarida</taxon>
        <taxon>Decapoda</taxon>
        <taxon>Pleocyemata</taxon>
        <taxon>Brachyura</taxon>
        <taxon>Eubrachyura</taxon>
        <taxon>Portunoidea</taxon>
        <taxon>Portunidae</taxon>
        <taxon>Portuninae</taxon>
        <taxon>Portunus</taxon>
    </lineage>
</organism>
<dbReference type="Proteomes" id="UP000324222">
    <property type="component" value="Unassembled WGS sequence"/>
</dbReference>
<accession>A0A5B7KCU1</accession>